<dbReference type="InterPro" id="IPR001789">
    <property type="entry name" value="Sig_transdc_resp-reg_receiver"/>
</dbReference>
<dbReference type="Proteomes" id="UP000256269">
    <property type="component" value="Unassembled WGS sequence"/>
</dbReference>
<dbReference type="InterPro" id="IPR011006">
    <property type="entry name" value="CheY-like_superfamily"/>
</dbReference>
<dbReference type="SMART" id="SM00448">
    <property type="entry name" value="REC"/>
    <property type="match status" value="1"/>
</dbReference>
<gene>
    <name evidence="8" type="ORF">BCF44_11027</name>
</gene>
<evidence type="ECO:0000256" key="4">
    <source>
        <dbReference type="ARBA" id="ARBA00023163"/>
    </source>
</evidence>
<dbReference type="PRINTS" id="PR00038">
    <property type="entry name" value="HTHLUXR"/>
</dbReference>
<evidence type="ECO:0000313" key="8">
    <source>
        <dbReference type="EMBL" id="REH42533.1"/>
    </source>
</evidence>
<evidence type="ECO:0000256" key="3">
    <source>
        <dbReference type="ARBA" id="ARBA00023125"/>
    </source>
</evidence>
<sequence>MIKAVLLEDEELVRVSIKMILESSGRVEVVADRDDGVDAVELVRQHRPGIVVTDIRMPTVDGLEVTRRLQELSAPPPILLLTTFDLDEYVYEALGAGAAGFLLKDTPPRDLVRGVEMVAAGNAVLAPSVLRRMALRFSGGVVAKQAAAQARLDTLTDREREVVLAVATGAGNTEIATRLAVSEATVKVHVSRAMTKLGLDNRTQLAILAFQAGAAG</sequence>
<dbReference type="PANTHER" id="PTHR43214:SF24">
    <property type="entry name" value="TRANSCRIPTIONAL REGULATORY PROTEIN NARL-RELATED"/>
    <property type="match status" value="1"/>
</dbReference>
<dbReference type="SUPFAM" id="SSF46894">
    <property type="entry name" value="C-terminal effector domain of the bipartite response regulators"/>
    <property type="match status" value="1"/>
</dbReference>
<organism evidence="8 9">
    <name type="scientific">Kutzneria buriramensis</name>
    <dbReference type="NCBI Taxonomy" id="1045776"/>
    <lineage>
        <taxon>Bacteria</taxon>
        <taxon>Bacillati</taxon>
        <taxon>Actinomycetota</taxon>
        <taxon>Actinomycetes</taxon>
        <taxon>Pseudonocardiales</taxon>
        <taxon>Pseudonocardiaceae</taxon>
        <taxon>Kutzneria</taxon>
    </lineage>
</organism>
<dbReference type="PROSITE" id="PS50043">
    <property type="entry name" value="HTH_LUXR_2"/>
    <property type="match status" value="1"/>
</dbReference>
<keyword evidence="1 5" id="KW-0597">Phosphoprotein</keyword>
<dbReference type="EMBL" id="QUNO01000010">
    <property type="protein sequence ID" value="REH42533.1"/>
    <property type="molecule type" value="Genomic_DNA"/>
</dbReference>
<dbReference type="CDD" id="cd06170">
    <property type="entry name" value="LuxR_C_like"/>
    <property type="match status" value="1"/>
</dbReference>
<feature type="domain" description="Response regulatory" evidence="7">
    <location>
        <begin position="3"/>
        <end position="119"/>
    </location>
</feature>
<dbReference type="InterPro" id="IPR058245">
    <property type="entry name" value="NreC/VraR/RcsB-like_REC"/>
</dbReference>
<evidence type="ECO:0000256" key="2">
    <source>
        <dbReference type="ARBA" id="ARBA00023015"/>
    </source>
</evidence>
<dbReference type="SUPFAM" id="SSF52172">
    <property type="entry name" value="CheY-like"/>
    <property type="match status" value="1"/>
</dbReference>
<proteinExistence type="predicted"/>
<dbReference type="OrthoDB" id="9808843at2"/>
<dbReference type="AlphaFoldDB" id="A0A3E0HCL3"/>
<evidence type="ECO:0000256" key="5">
    <source>
        <dbReference type="PROSITE-ProRule" id="PRU00169"/>
    </source>
</evidence>
<evidence type="ECO:0000259" key="6">
    <source>
        <dbReference type="PROSITE" id="PS50043"/>
    </source>
</evidence>
<reference evidence="8 9" key="1">
    <citation type="submission" date="2018-08" db="EMBL/GenBank/DDBJ databases">
        <title>Genomic Encyclopedia of Archaeal and Bacterial Type Strains, Phase II (KMG-II): from individual species to whole genera.</title>
        <authorList>
            <person name="Goeker M."/>
        </authorList>
    </citation>
    <scope>NUCLEOTIDE SEQUENCE [LARGE SCALE GENOMIC DNA]</scope>
    <source>
        <strain evidence="8 9">DSM 45791</strain>
    </source>
</reference>
<evidence type="ECO:0000313" key="9">
    <source>
        <dbReference type="Proteomes" id="UP000256269"/>
    </source>
</evidence>
<feature type="domain" description="HTH luxR-type" evidence="6">
    <location>
        <begin position="148"/>
        <end position="213"/>
    </location>
</feature>
<comment type="caution">
    <text evidence="8">The sequence shown here is derived from an EMBL/GenBank/DDBJ whole genome shotgun (WGS) entry which is preliminary data.</text>
</comment>
<name>A0A3E0HCL3_9PSEU</name>
<dbReference type="SMART" id="SM00421">
    <property type="entry name" value="HTH_LUXR"/>
    <property type="match status" value="1"/>
</dbReference>
<dbReference type="PROSITE" id="PS50110">
    <property type="entry name" value="RESPONSE_REGULATORY"/>
    <property type="match status" value="1"/>
</dbReference>
<dbReference type="InterPro" id="IPR039420">
    <property type="entry name" value="WalR-like"/>
</dbReference>
<dbReference type="InterPro" id="IPR000792">
    <property type="entry name" value="Tscrpt_reg_LuxR_C"/>
</dbReference>
<dbReference type="Pfam" id="PF00196">
    <property type="entry name" value="GerE"/>
    <property type="match status" value="1"/>
</dbReference>
<keyword evidence="3 8" id="KW-0238">DNA-binding</keyword>
<protein>
    <submittedName>
        <fullName evidence="8">DNA-binding NarL/FixJ family response regulator</fullName>
    </submittedName>
</protein>
<dbReference type="RefSeq" id="WP_116177369.1">
    <property type="nucleotide sequence ID" value="NZ_CP144375.1"/>
</dbReference>
<dbReference type="InterPro" id="IPR016032">
    <property type="entry name" value="Sig_transdc_resp-reg_C-effctor"/>
</dbReference>
<dbReference type="GO" id="GO:0006355">
    <property type="term" value="P:regulation of DNA-templated transcription"/>
    <property type="evidence" value="ECO:0007669"/>
    <property type="project" value="InterPro"/>
</dbReference>
<dbReference type="CDD" id="cd17535">
    <property type="entry name" value="REC_NarL-like"/>
    <property type="match status" value="1"/>
</dbReference>
<keyword evidence="4" id="KW-0804">Transcription</keyword>
<keyword evidence="2" id="KW-0805">Transcription regulation</keyword>
<evidence type="ECO:0000256" key="1">
    <source>
        <dbReference type="ARBA" id="ARBA00022553"/>
    </source>
</evidence>
<dbReference type="GO" id="GO:0000160">
    <property type="term" value="P:phosphorelay signal transduction system"/>
    <property type="evidence" value="ECO:0007669"/>
    <property type="project" value="InterPro"/>
</dbReference>
<keyword evidence="9" id="KW-1185">Reference proteome</keyword>
<feature type="modified residue" description="4-aspartylphosphate" evidence="5">
    <location>
        <position position="54"/>
    </location>
</feature>
<accession>A0A3E0HCL3</accession>
<dbReference type="GO" id="GO:0003677">
    <property type="term" value="F:DNA binding"/>
    <property type="evidence" value="ECO:0007669"/>
    <property type="project" value="UniProtKB-KW"/>
</dbReference>
<dbReference type="Gene3D" id="3.40.50.2300">
    <property type="match status" value="1"/>
</dbReference>
<dbReference type="Pfam" id="PF00072">
    <property type="entry name" value="Response_reg"/>
    <property type="match status" value="1"/>
</dbReference>
<dbReference type="PROSITE" id="PS00622">
    <property type="entry name" value="HTH_LUXR_1"/>
    <property type="match status" value="1"/>
</dbReference>
<dbReference type="PANTHER" id="PTHR43214">
    <property type="entry name" value="TWO-COMPONENT RESPONSE REGULATOR"/>
    <property type="match status" value="1"/>
</dbReference>
<evidence type="ECO:0000259" key="7">
    <source>
        <dbReference type="PROSITE" id="PS50110"/>
    </source>
</evidence>